<protein>
    <submittedName>
        <fullName evidence="1">Trehalose-6-phosphate synthase isoform 3</fullName>
    </submittedName>
</protein>
<keyword evidence="2" id="KW-1185">Reference proteome</keyword>
<sequence>MYILHNKSNLTVAATRTFQSKFNAYKKANQLFADVIQQHYEEGEVVWCHDYHLMFLPQCLKERNSTMKVGWFLQTPFPSSEIHRTLPSRSELLRSILAADLIGFLGWISEFTLVYELCLYSYFGLEGTPEGVENQGKLTRVATVMLGVDRLDMIKGIPQKILAFEKFLGENPVWRSKVVLLQIAVPSRTEVPELGGPSPEVNTVVPNSVHPKSEWTAGGIALLIGKHSERTHRENFRKHFAETTR</sequence>
<evidence type="ECO:0000313" key="1">
    <source>
        <dbReference type="EMBL" id="KAE8690475.1"/>
    </source>
</evidence>
<dbReference type="PANTHER" id="PTHR10788:SF106">
    <property type="entry name" value="BCDNA.GH08860"/>
    <property type="match status" value="1"/>
</dbReference>
<dbReference type="Gene3D" id="3.40.50.2000">
    <property type="entry name" value="Glycogen Phosphorylase B"/>
    <property type="match status" value="2"/>
</dbReference>
<dbReference type="GO" id="GO:0003825">
    <property type="term" value="F:alpha,alpha-trehalose-phosphate synthase (UDP-forming) activity"/>
    <property type="evidence" value="ECO:0007669"/>
    <property type="project" value="TreeGrafter"/>
</dbReference>
<dbReference type="AlphaFoldDB" id="A0A6A2ZHN4"/>
<organism evidence="1 2">
    <name type="scientific">Hibiscus syriacus</name>
    <name type="common">Rose of Sharon</name>
    <dbReference type="NCBI Taxonomy" id="106335"/>
    <lineage>
        <taxon>Eukaryota</taxon>
        <taxon>Viridiplantae</taxon>
        <taxon>Streptophyta</taxon>
        <taxon>Embryophyta</taxon>
        <taxon>Tracheophyta</taxon>
        <taxon>Spermatophyta</taxon>
        <taxon>Magnoliopsida</taxon>
        <taxon>eudicotyledons</taxon>
        <taxon>Gunneridae</taxon>
        <taxon>Pentapetalae</taxon>
        <taxon>rosids</taxon>
        <taxon>malvids</taxon>
        <taxon>Malvales</taxon>
        <taxon>Malvaceae</taxon>
        <taxon>Malvoideae</taxon>
        <taxon>Hibiscus</taxon>
    </lineage>
</organism>
<dbReference type="Pfam" id="PF00982">
    <property type="entry name" value="Glyco_transf_20"/>
    <property type="match status" value="2"/>
</dbReference>
<reference evidence="1" key="1">
    <citation type="submission" date="2019-09" db="EMBL/GenBank/DDBJ databases">
        <title>Draft genome information of white flower Hibiscus syriacus.</title>
        <authorList>
            <person name="Kim Y.-M."/>
        </authorList>
    </citation>
    <scope>NUCLEOTIDE SEQUENCE [LARGE SCALE GENOMIC DNA]</scope>
    <source>
        <strain evidence="1">YM2019G1</strain>
    </source>
</reference>
<gene>
    <name evidence="1" type="ORF">F3Y22_tig00110895pilonHSYRG00547</name>
</gene>
<comment type="caution">
    <text evidence="1">The sequence shown here is derived from an EMBL/GenBank/DDBJ whole genome shotgun (WGS) entry which is preliminary data.</text>
</comment>
<evidence type="ECO:0000313" key="2">
    <source>
        <dbReference type="Proteomes" id="UP000436088"/>
    </source>
</evidence>
<name>A0A6A2ZHN4_HIBSY</name>
<dbReference type="SUPFAM" id="SSF53756">
    <property type="entry name" value="UDP-Glycosyltransferase/glycogen phosphorylase"/>
    <property type="match status" value="1"/>
</dbReference>
<dbReference type="PANTHER" id="PTHR10788">
    <property type="entry name" value="TREHALOSE-6-PHOSPHATE SYNTHASE"/>
    <property type="match status" value="1"/>
</dbReference>
<proteinExistence type="predicted"/>
<accession>A0A6A2ZHN4</accession>
<dbReference type="Proteomes" id="UP000436088">
    <property type="component" value="Unassembled WGS sequence"/>
</dbReference>
<dbReference type="GO" id="GO:0005829">
    <property type="term" value="C:cytosol"/>
    <property type="evidence" value="ECO:0007669"/>
    <property type="project" value="TreeGrafter"/>
</dbReference>
<dbReference type="InterPro" id="IPR001830">
    <property type="entry name" value="Glyco_trans_20"/>
</dbReference>
<dbReference type="GO" id="GO:0005992">
    <property type="term" value="P:trehalose biosynthetic process"/>
    <property type="evidence" value="ECO:0007669"/>
    <property type="project" value="InterPro"/>
</dbReference>
<dbReference type="GO" id="GO:0004805">
    <property type="term" value="F:trehalose-phosphatase activity"/>
    <property type="evidence" value="ECO:0007669"/>
    <property type="project" value="TreeGrafter"/>
</dbReference>
<dbReference type="EMBL" id="VEPZ02001152">
    <property type="protein sequence ID" value="KAE8690475.1"/>
    <property type="molecule type" value="Genomic_DNA"/>
</dbReference>